<keyword evidence="2" id="KW-0378">Hydrolase</keyword>
<keyword evidence="2" id="KW-0347">Helicase</keyword>
<dbReference type="RefSeq" id="WP_339960134.1">
    <property type="nucleotide sequence ID" value="NZ_JAWMWH010000001.1"/>
</dbReference>
<dbReference type="EMBL" id="JAWMWH010000001">
    <property type="protein sequence ID" value="MEJ6400324.1"/>
    <property type="molecule type" value="Genomic_DNA"/>
</dbReference>
<evidence type="ECO:0000313" key="3">
    <source>
        <dbReference type="Proteomes" id="UP001370590"/>
    </source>
</evidence>
<dbReference type="InterPro" id="IPR018647">
    <property type="entry name" value="SLFN_3-like_DNA/RNA_helicase"/>
</dbReference>
<dbReference type="InterPro" id="IPR027417">
    <property type="entry name" value="P-loop_NTPase"/>
</dbReference>
<dbReference type="Gene3D" id="3.40.50.300">
    <property type="entry name" value="P-loop containing nucleotide triphosphate hydrolases"/>
    <property type="match status" value="1"/>
</dbReference>
<organism evidence="2 3">
    <name type="scientific">Nicoliella lavandulae</name>
    <dbReference type="NCBI Taxonomy" id="3082954"/>
    <lineage>
        <taxon>Bacteria</taxon>
        <taxon>Bacillati</taxon>
        <taxon>Bacillota</taxon>
        <taxon>Bacilli</taxon>
        <taxon>Lactobacillales</taxon>
        <taxon>Lactobacillaceae</taxon>
        <taxon>Nicoliella</taxon>
    </lineage>
</organism>
<dbReference type="SUPFAM" id="SSF52540">
    <property type="entry name" value="P-loop containing nucleoside triphosphate hydrolases"/>
    <property type="match status" value="2"/>
</dbReference>
<keyword evidence="2" id="KW-0067">ATP-binding</keyword>
<protein>
    <submittedName>
        <fullName evidence="2">DNA/RNA helicase domain-containing protein</fullName>
    </submittedName>
</protein>
<name>A0ABU8SKB3_9LACO</name>
<feature type="domain" description="Schlafen group 3-like DNA/RNA helicase" evidence="1">
    <location>
        <begin position="191"/>
        <end position="518"/>
    </location>
</feature>
<accession>A0ABU8SKB3</accession>
<dbReference type="GO" id="GO:0004386">
    <property type="term" value="F:helicase activity"/>
    <property type="evidence" value="ECO:0007669"/>
    <property type="project" value="UniProtKB-KW"/>
</dbReference>
<reference evidence="2 3" key="1">
    <citation type="submission" date="2023-10" db="EMBL/GenBank/DDBJ databases">
        <title>Nicoliella lavandulae sp. nov. isolated from Lavandula angustifolia flowers.</title>
        <authorList>
            <person name="Alcantara C."/>
            <person name="Zuniga M."/>
            <person name="Landete J.M."/>
            <person name="Monedero V."/>
        </authorList>
    </citation>
    <scope>NUCLEOTIDE SEQUENCE [LARGE SCALE GENOMIC DNA]</scope>
    <source>
        <strain evidence="2 3">Es01</strain>
    </source>
</reference>
<dbReference type="Proteomes" id="UP001370590">
    <property type="component" value="Unassembled WGS sequence"/>
</dbReference>
<keyword evidence="3" id="KW-1185">Reference proteome</keyword>
<comment type="caution">
    <text evidence="2">The sequence shown here is derived from an EMBL/GenBank/DDBJ whole genome shotgun (WGS) entry which is preliminary data.</text>
</comment>
<gene>
    <name evidence="2" type="ORF">R4146_03945</name>
</gene>
<dbReference type="Pfam" id="PF09848">
    <property type="entry name" value="SLFN-g3_helicase"/>
    <property type="match status" value="1"/>
</dbReference>
<keyword evidence="2" id="KW-0547">Nucleotide-binding</keyword>
<evidence type="ECO:0000259" key="1">
    <source>
        <dbReference type="Pfam" id="PF09848"/>
    </source>
</evidence>
<evidence type="ECO:0000313" key="2">
    <source>
        <dbReference type="EMBL" id="MEJ6400324.1"/>
    </source>
</evidence>
<sequence>MANGFITKEFKIKKGNGELIPSHDRITSRDELKLTRGDVIYVYHGDRNIYVGQTKHFKDRHAEHLKEPNRRYLNGKYLEVMIDFGKLINQQSLDDIEKQLITYITSDYDGSRMMIDNNTSGNTSESYDNKDNVFFNVIKPFWSILYNRGYVKHESLTDIQKSILFKYSPFNALPNDKVQIINTIANQPGNYVISGLAGTGKTVILTNLAALINKKFPNAKIGIVVKSNWKKTGEKIFNAYNVDNIEVTSALSLIRSKKKYDFIIVDESHRLRRYYSKGQHTTMDIFKDKNGNYDENANELKMLGALTDNLILLYDPSQQIRPNDIPRKDYQKYIYNNGFKRFKLKSEYRINVNDDSENEYTSDDFINGILSFLQIESRPFNKALFREYLNCTEPNYDAYFGVVDSITELFDYLTYNENYDPGSQNRVMGGYTRKWVSRKNKEAYDWIESDDAKWRWNSTNEDWINKKNSRNEIGSIHAVQGIDLNYAGVIISKDITVTDDGKIIAVKDNYMDTNGKFKKMILMTKLLLILLNIFTTCF</sequence>
<proteinExistence type="predicted"/>